<accession>A0A1E7FG67</accession>
<dbReference type="PANTHER" id="PTHR45613:SF9">
    <property type="entry name" value="MITOCHONDRIAL GROUP I INTRON SPLICING FACTOR CCM1"/>
    <property type="match status" value="1"/>
</dbReference>
<dbReference type="InterPro" id="IPR002885">
    <property type="entry name" value="PPR_rpt"/>
</dbReference>
<evidence type="ECO:0000256" key="1">
    <source>
        <dbReference type="PROSITE-ProRule" id="PRU00708"/>
    </source>
</evidence>
<keyword evidence="4" id="KW-1185">Reference proteome</keyword>
<dbReference type="Proteomes" id="UP000095751">
    <property type="component" value="Unassembled WGS sequence"/>
</dbReference>
<dbReference type="AlphaFoldDB" id="A0A1E7FG67"/>
<feature type="compositionally biased region" description="Basic and acidic residues" evidence="2">
    <location>
        <begin position="328"/>
        <end position="343"/>
    </location>
</feature>
<dbReference type="NCBIfam" id="TIGR00756">
    <property type="entry name" value="PPR"/>
    <property type="match status" value="2"/>
</dbReference>
<dbReference type="EMBL" id="KV784358">
    <property type="protein sequence ID" value="OEU17025.1"/>
    <property type="molecule type" value="Genomic_DNA"/>
</dbReference>
<protein>
    <submittedName>
        <fullName evidence="3">Uncharacterized protein</fullName>
    </submittedName>
</protein>
<sequence length="1116" mass="127344">MNRLLMSPARRLYSATGQAAMIKADLLKVSSLFSTYQRDLIRIYAHDGRSRSRHHNNRKRILLCSSSGGSSNKINYERKRYLHVDTIETVVTGELETTKTTPIAMKRKSKNINTTATSLDSKWEDMTKQLLDLPVGSFKNGTWNEAEEILEYWFSSNSSSNSGNNKYTTSNHDGNNRKTIKRNNAVEMCWLILDRLYLELKEKEVDDENENNNNNAALTKESPPRLSTVDVLNQILLLWRDDFLDSNNNNYFESASTTTTTTTENCRHRRFPSLIALQLQKYEDVNLITMDAATHGIILDTAGKYSLSSSSSKSRFDHPRKKQQQIDYYDHDNDNNNDKHGDNDNDNDNDDDPYNQGVIFADKYLRQWIDDYIQYIQLSFDQDQQHHQRRRRRKKTIPVVRPDIVALGTVVHAWVESGLPNAPIRAEKWLTNWDHFEHQLQVILKERKLEANKMDADTNGIDTRIGTKTVKIESKRRLYTSILLAWARAGNPMKAREWIDRMIKEGEPPDIIAWNCLLMSYQSSTDIIAGAERAEGVLRHMQKLYHEKNQNGDGSRLLEEPPNVHSYNIVIDLWTKRAADSSGGGGSKINKKKEKDAMINAAQRAHDWLEQMKNVDGLYPNTITYNTVITAYSRAGYPQRSEELLNEMITNTQDNDYDTQNQLLQGSSNNRSTTVTTKPDVQSFTSILAGWARIGTIEAAERADELLQMMQRPEINIEPNVETYGSCIHCWARVAAGTETKSNSNSNYNNNNNINQEKAVKRAEELFHEMRVDRNIQPNVFSYTGLLNAYGRSGCAEKAHEFLEACLHEYDTTGDPRMKPTAVTFTAILNAWSKVATSIPDAADKAHSLLRRMKEEYGIEPNAFSYSTVLDAYARSNRPDATDKAQHLFRDMREVVGLEPNAYTCTNVLKALARGGRAEVAEELLIELINDERVTAKLGPHAFSCVLHGWSKSNRRDAAERAEDLLIQMQNLYRQKKVFEPPNAICYNSVLTCWAHSNVPGAAERADMLLRTIIQQQEQQQQLQAPGKTFSGSLSNPMQSIMYKLVEKSRLDRNLNPDIWTYRAVWKAILKTQSSWNGREASMFSKGVAINEQYWNPTNYGNETRSSTITTSSRKN</sequence>
<proteinExistence type="predicted"/>
<evidence type="ECO:0000256" key="2">
    <source>
        <dbReference type="SAM" id="MobiDB-lite"/>
    </source>
</evidence>
<feature type="compositionally biased region" description="Acidic residues" evidence="2">
    <location>
        <begin position="344"/>
        <end position="353"/>
    </location>
</feature>
<evidence type="ECO:0000313" key="3">
    <source>
        <dbReference type="EMBL" id="OEU17025.1"/>
    </source>
</evidence>
<dbReference type="OrthoDB" id="10261556at2759"/>
<dbReference type="Pfam" id="PF01535">
    <property type="entry name" value="PPR"/>
    <property type="match status" value="2"/>
</dbReference>
<feature type="repeat" description="PPR" evidence="1">
    <location>
        <begin position="475"/>
        <end position="509"/>
    </location>
</feature>
<dbReference type="Pfam" id="PF12854">
    <property type="entry name" value="PPR_1"/>
    <property type="match status" value="1"/>
</dbReference>
<feature type="repeat" description="PPR" evidence="1">
    <location>
        <begin position="621"/>
        <end position="651"/>
    </location>
</feature>
<dbReference type="KEGG" id="fcy:FRACYDRAFT_239625"/>
<reference evidence="3 4" key="1">
    <citation type="submission" date="2016-09" db="EMBL/GenBank/DDBJ databases">
        <title>Extensive genetic diversity and differential bi-allelic expression allows diatom success in the polar Southern Ocean.</title>
        <authorList>
            <consortium name="DOE Joint Genome Institute"/>
            <person name="Mock T."/>
            <person name="Otillar R.P."/>
            <person name="Strauss J."/>
            <person name="Dupont C."/>
            <person name="Frickenhaus S."/>
            <person name="Maumus F."/>
            <person name="Mcmullan M."/>
            <person name="Sanges R."/>
            <person name="Schmutz J."/>
            <person name="Toseland A."/>
            <person name="Valas R."/>
            <person name="Veluchamy A."/>
            <person name="Ward B.J."/>
            <person name="Allen A."/>
            <person name="Barry K."/>
            <person name="Falciatore A."/>
            <person name="Ferrante M."/>
            <person name="Fortunato A.E."/>
            <person name="Gloeckner G."/>
            <person name="Gruber A."/>
            <person name="Hipkin R."/>
            <person name="Janech M."/>
            <person name="Kroth P."/>
            <person name="Leese F."/>
            <person name="Lindquist E."/>
            <person name="Lyon B.R."/>
            <person name="Martin J."/>
            <person name="Mayer C."/>
            <person name="Parker M."/>
            <person name="Quesneville H."/>
            <person name="Raymond J."/>
            <person name="Uhlig C."/>
            <person name="Valentin K.U."/>
            <person name="Worden A.Z."/>
            <person name="Armbrust E.V."/>
            <person name="Bowler C."/>
            <person name="Green B."/>
            <person name="Moulton V."/>
            <person name="Van Oosterhout C."/>
            <person name="Grigoriev I."/>
        </authorList>
    </citation>
    <scope>NUCLEOTIDE SEQUENCE [LARGE SCALE GENOMIC DNA]</scope>
    <source>
        <strain evidence="3 4">CCMP1102</strain>
    </source>
</reference>
<feature type="region of interest" description="Disordered" evidence="2">
    <location>
        <begin position="327"/>
        <end position="354"/>
    </location>
</feature>
<dbReference type="PANTHER" id="PTHR45613">
    <property type="entry name" value="PENTATRICOPEPTIDE REPEAT-CONTAINING PROTEIN"/>
    <property type="match status" value="1"/>
</dbReference>
<evidence type="ECO:0000313" key="4">
    <source>
        <dbReference type="Proteomes" id="UP000095751"/>
    </source>
</evidence>
<dbReference type="InterPro" id="IPR011990">
    <property type="entry name" value="TPR-like_helical_dom_sf"/>
</dbReference>
<dbReference type="PROSITE" id="PS51375">
    <property type="entry name" value="PPR"/>
    <property type="match status" value="2"/>
</dbReference>
<dbReference type="Pfam" id="PF13812">
    <property type="entry name" value="PPR_3"/>
    <property type="match status" value="1"/>
</dbReference>
<organism evidence="3 4">
    <name type="scientific">Fragilariopsis cylindrus CCMP1102</name>
    <dbReference type="NCBI Taxonomy" id="635003"/>
    <lineage>
        <taxon>Eukaryota</taxon>
        <taxon>Sar</taxon>
        <taxon>Stramenopiles</taxon>
        <taxon>Ochrophyta</taxon>
        <taxon>Bacillariophyta</taxon>
        <taxon>Bacillariophyceae</taxon>
        <taxon>Bacillariophycidae</taxon>
        <taxon>Bacillariales</taxon>
        <taxon>Bacillariaceae</taxon>
        <taxon>Fragilariopsis</taxon>
    </lineage>
</organism>
<dbReference type="Gene3D" id="1.25.40.10">
    <property type="entry name" value="Tetratricopeptide repeat domain"/>
    <property type="match status" value="4"/>
</dbReference>
<gene>
    <name evidence="3" type="ORF">FRACYDRAFT_239625</name>
</gene>
<name>A0A1E7FG67_9STRA</name>
<dbReference type="InParanoid" id="A0A1E7FG67"/>